<organism evidence="3 4">
    <name type="scientific">Pendulispora albinea</name>
    <dbReference type="NCBI Taxonomy" id="2741071"/>
    <lineage>
        <taxon>Bacteria</taxon>
        <taxon>Pseudomonadati</taxon>
        <taxon>Myxococcota</taxon>
        <taxon>Myxococcia</taxon>
        <taxon>Myxococcales</taxon>
        <taxon>Sorangiineae</taxon>
        <taxon>Pendulisporaceae</taxon>
        <taxon>Pendulispora</taxon>
    </lineage>
</organism>
<dbReference type="Pfam" id="PF26363">
    <property type="entry name" value="Phospholipase-like"/>
    <property type="match status" value="1"/>
</dbReference>
<gene>
    <name evidence="3" type="ORF">LZC94_30025</name>
</gene>
<reference evidence="3 4" key="1">
    <citation type="submission" date="2021-12" db="EMBL/GenBank/DDBJ databases">
        <title>Discovery of the Pendulisporaceae a myxobacterial family with distinct sporulation behavior and unique specialized metabolism.</title>
        <authorList>
            <person name="Garcia R."/>
            <person name="Popoff A."/>
            <person name="Bader C.D."/>
            <person name="Loehr J."/>
            <person name="Walesch S."/>
            <person name="Walt C."/>
            <person name="Boldt J."/>
            <person name="Bunk B."/>
            <person name="Haeckl F.J.F.P.J."/>
            <person name="Gunesch A.P."/>
            <person name="Birkelbach J."/>
            <person name="Nuebel U."/>
            <person name="Pietschmann T."/>
            <person name="Bach T."/>
            <person name="Mueller R."/>
        </authorList>
    </citation>
    <scope>NUCLEOTIDE SEQUENCE [LARGE SCALE GENOMIC DNA]</scope>
    <source>
        <strain evidence="3 4">MSr11954</strain>
    </source>
</reference>
<proteinExistence type="predicted"/>
<feature type="compositionally biased region" description="Gly residues" evidence="1">
    <location>
        <begin position="63"/>
        <end position="74"/>
    </location>
</feature>
<feature type="compositionally biased region" description="Polar residues" evidence="1">
    <location>
        <begin position="99"/>
        <end position="113"/>
    </location>
</feature>
<dbReference type="EMBL" id="CP089984">
    <property type="protein sequence ID" value="WXB12080.1"/>
    <property type="molecule type" value="Genomic_DNA"/>
</dbReference>
<feature type="compositionally biased region" description="Gly residues" evidence="1">
    <location>
        <begin position="82"/>
        <end position="95"/>
    </location>
</feature>
<protein>
    <submittedName>
        <fullName evidence="3">DUF2974 domain-containing protein</fullName>
    </submittedName>
</protein>
<evidence type="ECO:0000313" key="3">
    <source>
        <dbReference type="EMBL" id="WXB12080.1"/>
    </source>
</evidence>
<dbReference type="InterPro" id="IPR029058">
    <property type="entry name" value="AB_hydrolase_fold"/>
</dbReference>
<keyword evidence="2" id="KW-1133">Transmembrane helix</keyword>
<keyword evidence="4" id="KW-1185">Reference proteome</keyword>
<keyword evidence="2" id="KW-0812">Transmembrane</keyword>
<feature type="transmembrane region" description="Helical" evidence="2">
    <location>
        <begin position="20"/>
        <end position="37"/>
    </location>
</feature>
<dbReference type="Proteomes" id="UP001370348">
    <property type="component" value="Chromosome"/>
</dbReference>
<feature type="region of interest" description="Disordered" evidence="1">
    <location>
        <begin position="63"/>
        <end position="116"/>
    </location>
</feature>
<evidence type="ECO:0000256" key="2">
    <source>
        <dbReference type="SAM" id="Phobius"/>
    </source>
</evidence>
<evidence type="ECO:0000313" key="4">
    <source>
        <dbReference type="Proteomes" id="UP001370348"/>
    </source>
</evidence>
<dbReference type="RefSeq" id="WP_394821697.1">
    <property type="nucleotide sequence ID" value="NZ_CP089984.1"/>
</dbReference>
<accession>A0ABZ2LMU7</accession>
<dbReference type="SUPFAM" id="SSF53474">
    <property type="entry name" value="alpha/beta-Hydrolases"/>
    <property type="match status" value="1"/>
</dbReference>
<dbReference type="Gene3D" id="3.40.50.1820">
    <property type="entry name" value="alpha/beta hydrolase"/>
    <property type="match status" value="1"/>
</dbReference>
<sequence>MKRPISLYRDTRGAGTVEYALILVAILLLGAGAWKLLGANTQKSVQCAGSALGTGGGACGGGSGTGTSGSGDPGTGSSTPGLPGGSSVEGGGNGGNNPQALASTGGPSFSDQVRGQDAKQIDGDLANLAADVYNKPGGEAPPGWARVDPAYLDSVGIDPSSLSDDKFFGGSGFRAAIYTDGKGNYVLSYAGTDPLSPADWANNLKQGLGYDATQYNQAIALAKDAKAAFGDNLVITGHSLGGGLASAAALATGSPAVTFNAAGLSDDTIKKLDLDPAAARQWAESGQIRRYAVEGEILTNIQEKNPLTRGKAPDAIGTKIDLPDPNPLGWKQYIPGAKTAHGIKNHLNGAIHDAWHQKYPQW</sequence>
<keyword evidence="2" id="KW-0472">Membrane</keyword>
<evidence type="ECO:0000256" key="1">
    <source>
        <dbReference type="SAM" id="MobiDB-lite"/>
    </source>
</evidence>
<name>A0ABZ2LMU7_9BACT</name>